<dbReference type="PROSITE" id="PS50885">
    <property type="entry name" value="HAMP"/>
    <property type="match status" value="1"/>
</dbReference>
<feature type="transmembrane region" description="Helical" evidence="4">
    <location>
        <begin position="12"/>
        <end position="31"/>
    </location>
</feature>
<evidence type="ECO:0000256" key="4">
    <source>
        <dbReference type="SAM" id="Phobius"/>
    </source>
</evidence>
<keyword evidence="4" id="KW-1133">Transmembrane helix</keyword>
<evidence type="ECO:0000313" key="7">
    <source>
        <dbReference type="Proteomes" id="UP000823902"/>
    </source>
</evidence>
<evidence type="ECO:0000313" key="6">
    <source>
        <dbReference type="EMBL" id="HJC75796.1"/>
    </source>
</evidence>
<dbReference type="PANTHER" id="PTHR34220">
    <property type="entry name" value="SENSOR HISTIDINE KINASE YPDA"/>
    <property type="match status" value="1"/>
</dbReference>
<reference evidence="6" key="2">
    <citation type="submission" date="2021-04" db="EMBL/GenBank/DDBJ databases">
        <authorList>
            <person name="Gilroy R."/>
        </authorList>
    </citation>
    <scope>NUCLEOTIDE SEQUENCE</scope>
    <source>
        <strain evidence="6">CHK196-7946</strain>
    </source>
</reference>
<evidence type="ECO:0000259" key="5">
    <source>
        <dbReference type="PROSITE" id="PS50885"/>
    </source>
</evidence>
<dbReference type="Gene3D" id="6.10.340.10">
    <property type="match status" value="1"/>
</dbReference>
<name>A0A9D2QAY8_9FIRM</name>
<dbReference type="SMART" id="SM00304">
    <property type="entry name" value="HAMP"/>
    <property type="match status" value="1"/>
</dbReference>
<dbReference type="GO" id="GO:0016020">
    <property type="term" value="C:membrane"/>
    <property type="evidence" value="ECO:0007669"/>
    <property type="project" value="UniProtKB-SubCell"/>
</dbReference>
<feature type="transmembrane region" description="Helical" evidence="4">
    <location>
        <begin position="266"/>
        <end position="286"/>
    </location>
</feature>
<dbReference type="GO" id="GO:0000155">
    <property type="term" value="F:phosphorelay sensor kinase activity"/>
    <property type="evidence" value="ECO:0007669"/>
    <property type="project" value="InterPro"/>
</dbReference>
<evidence type="ECO:0000256" key="1">
    <source>
        <dbReference type="ARBA" id="ARBA00004370"/>
    </source>
</evidence>
<dbReference type="PANTHER" id="PTHR34220:SF7">
    <property type="entry name" value="SENSOR HISTIDINE KINASE YPDA"/>
    <property type="match status" value="1"/>
</dbReference>
<dbReference type="AlphaFoldDB" id="A0A9D2QAY8"/>
<dbReference type="InterPro" id="IPR010559">
    <property type="entry name" value="Sig_transdc_His_kin_internal"/>
</dbReference>
<dbReference type="InterPro" id="IPR036890">
    <property type="entry name" value="HATPase_C_sf"/>
</dbReference>
<keyword evidence="6" id="KW-0418">Kinase</keyword>
<organism evidence="6 7">
    <name type="scientific">Candidatus Mediterraneibacter faecavium</name>
    <dbReference type="NCBI Taxonomy" id="2838668"/>
    <lineage>
        <taxon>Bacteria</taxon>
        <taxon>Bacillati</taxon>
        <taxon>Bacillota</taxon>
        <taxon>Clostridia</taxon>
        <taxon>Lachnospirales</taxon>
        <taxon>Lachnospiraceae</taxon>
        <taxon>Mediterraneibacter</taxon>
    </lineage>
</organism>
<comment type="subcellular location">
    <subcellularLocation>
        <location evidence="1">Membrane</location>
    </subcellularLocation>
</comment>
<dbReference type="Gene3D" id="3.30.565.10">
    <property type="entry name" value="Histidine kinase-like ATPase, C-terminal domain"/>
    <property type="match status" value="1"/>
</dbReference>
<feature type="domain" description="HAMP" evidence="5">
    <location>
        <begin position="291"/>
        <end position="344"/>
    </location>
</feature>
<dbReference type="Pfam" id="PF06580">
    <property type="entry name" value="His_kinase"/>
    <property type="match status" value="1"/>
</dbReference>
<dbReference type="EMBL" id="DWVY01000065">
    <property type="protein sequence ID" value="HJC75796.1"/>
    <property type="molecule type" value="Genomic_DNA"/>
</dbReference>
<dbReference type="InterPro" id="IPR050640">
    <property type="entry name" value="Bact_2-comp_sensor_kinase"/>
</dbReference>
<accession>A0A9D2QAY8</accession>
<reference evidence="6" key="1">
    <citation type="journal article" date="2021" name="PeerJ">
        <title>Extensive microbial diversity within the chicken gut microbiome revealed by metagenomics and culture.</title>
        <authorList>
            <person name="Gilroy R."/>
            <person name="Ravi A."/>
            <person name="Getino M."/>
            <person name="Pursley I."/>
            <person name="Horton D.L."/>
            <person name="Alikhan N.F."/>
            <person name="Baker D."/>
            <person name="Gharbi K."/>
            <person name="Hall N."/>
            <person name="Watson M."/>
            <person name="Adriaenssens E.M."/>
            <person name="Foster-Nyarko E."/>
            <person name="Jarju S."/>
            <person name="Secka A."/>
            <person name="Antonio M."/>
            <person name="Oren A."/>
            <person name="Chaudhuri R.R."/>
            <person name="La Ragione R."/>
            <person name="Hildebrand F."/>
            <person name="Pallen M.J."/>
        </authorList>
    </citation>
    <scope>NUCLEOTIDE SEQUENCE</scope>
    <source>
        <strain evidence="6">CHK196-7946</strain>
    </source>
</reference>
<evidence type="ECO:0000256" key="2">
    <source>
        <dbReference type="ARBA" id="ARBA00022553"/>
    </source>
</evidence>
<dbReference type="Proteomes" id="UP000823902">
    <property type="component" value="Unassembled WGS sequence"/>
</dbReference>
<keyword evidence="4" id="KW-0812">Transmembrane</keyword>
<sequence length="583" mass="67662">MEKKSSVRKAVILMGVHFLLLMIVFFSYLIFSYRTAAEDLTTSMENLIQIYGRELGNKIENADMLLERLIYNNADYDQMQSEDESTRYYASVRLKKLVEEQTAYGDYVDAVVIADSMYGIGLDYENNFITYEDKAALRNFVFEGARQWHAKAEWSVDMIGSDRYVYKMYIWQGRAVGVFLSVEQFMKTVQESDLNQMSILLLDHDGRIWGAYGETLSGVETGALLEEGSVSTAGSMERSAGYALGEGRFEVRACAGTSAVFGQIRLNMVLILIVITSLVIYSVLMLKFVRRELLFPVSAMQKTMTSMRDGDYTLRIRDEFKGSEFTLLKETFNKLMDEIVNLRIQSYEKQIDLQETELRCVRLQIRPHFFLNAMATISSLSQRAKNREIQAYIAALSKNIRYMFRSGLHTVALGEEIRHIENYFEMQELNYPNCVFYYIDIPEELEEWRIPQMLIHTVIENEYKYAVAMDQTLTILIRAEERTEKGERMLYLQIEDDGGGYPREVLDSFAGEEAENRGDPEKRAARRSGERIGLRSIRRMLELMYERKDLFEISNIMPHGCRNVFRIPEHPVQEIKEMEEADR</sequence>
<keyword evidence="2" id="KW-0597">Phosphoprotein</keyword>
<dbReference type="SUPFAM" id="SSF55874">
    <property type="entry name" value="ATPase domain of HSP90 chaperone/DNA topoisomerase II/histidine kinase"/>
    <property type="match status" value="1"/>
</dbReference>
<keyword evidence="4" id="KW-0472">Membrane</keyword>
<evidence type="ECO:0000256" key="3">
    <source>
        <dbReference type="ARBA" id="ARBA00022679"/>
    </source>
</evidence>
<keyword evidence="3" id="KW-0808">Transferase</keyword>
<proteinExistence type="predicted"/>
<protein>
    <submittedName>
        <fullName evidence="6">Histidine kinase</fullName>
    </submittedName>
</protein>
<comment type="caution">
    <text evidence="6">The sequence shown here is derived from an EMBL/GenBank/DDBJ whole genome shotgun (WGS) entry which is preliminary data.</text>
</comment>
<gene>
    <name evidence="6" type="ORF">H9697_12780</name>
</gene>
<dbReference type="InterPro" id="IPR003660">
    <property type="entry name" value="HAMP_dom"/>
</dbReference>